<dbReference type="SUPFAM" id="SSF53756">
    <property type="entry name" value="UDP-Glycosyltransferase/glycogen phosphorylase"/>
    <property type="match status" value="1"/>
</dbReference>
<organism evidence="2">
    <name type="scientific">marine metagenome</name>
    <dbReference type="NCBI Taxonomy" id="408172"/>
    <lineage>
        <taxon>unclassified sequences</taxon>
        <taxon>metagenomes</taxon>
        <taxon>ecological metagenomes</taxon>
    </lineage>
</organism>
<reference evidence="2" key="1">
    <citation type="submission" date="2018-05" db="EMBL/GenBank/DDBJ databases">
        <authorList>
            <person name="Lanie J.A."/>
            <person name="Ng W.-L."/>
            <person name="Kazmierczak K.M."/>
            <person name="Andrzejewski T.M."/>
            <person name="Davidsen T.M."/>
            <person name="Wayne K.J."/>
            <person name="Tettelin H."/>
            <person name="Glass J.I."/>
            <person name="Rusch D."/>
            <person name="Podicherti R."/>
            <person name="Tsui H.-C.T."/>
            <person name="Winkler M.E."/>
        </authorList>
    </citation>
    <scope>NUCLEOTIDE SEQUENCE</scope>
</reference>
<dbReference type="Pfam" id="PF13477">
    <property type="entry name" value="Glyco_trans_4_2"/>
    <property type="match status" value="1"/>
</dbReference>
<dbReference type="PANTHER" id="PTHR12526:SF638">
    <property type="entry name" value="SPORE COAT PROTEIN SA"/>
    <property type="match status" value="1"/>
</dbReference>
<protein>
    <recommendedName>
        <fullName evidence="1">Glycosyltransferase subfamily 4-like N-terminal domain-containing protein</fullName>
    </recommendedName>
</protein>
<feature type="domain" description="Glycosyltransferase subfamily 4-like N-terminal" evidence="1">
    <location>
        <begin position="18"/>
        <end position="144"/>
    </location>
</feature>
<feature type="non-terminal residue" evidence="2">
    <location>
        <position position="311"/>
    </location>
</feature>
<sequence>MIIAINTSWNAINFRSGLIKALVKLNWDVTIVTPTDQYTEKLASLGCKHIDLKMDNKGTSVLRDLSLLVRLFLILRSEQPSIFMPYTIKPNIYGSLAANLLKIPVINNIAGLGTVFTKKTWLTFLVKTLYKFSLRKSKRIFFQNRNDFDEFIQNGLVRRHQCEVLPGSGVDLKYFAPNVLRDLKTDNTHININKKTSVEREDGFVFLMVARLIWEKGFEDFVDAARVIIKEEPNTKFQILGFHALGPGAVDVKNSSSIDEKIFNSWVSEGPIEFLDFTEDVRPFLMDCDCVVLPSYYGEGTPKALLEAAAM</sequence>
<proteinExistence type="predicted"/>
<dbReference type="Gene3D" id="3.40.50.2000">
    <property type="entry name" value="Glycogen Phosphorylase B"/>
    <property type="match status" value="2"/>
</dbReference>
<dbReference type="EMBL" id="UINC01097936">
    <property type="protein sequence ID" value="SVC56051.1"/>
    <property type="molecule type" value="Genomic_DNA"/>
</dbReference>
<dbReference type="CDD" id="cd03808">
    <property type="entry name" value="GT4_CapM-like"/>
    <property type="match status" value="1"/>
</dbReference>
<dbReference type="PANTHER" id="PTHR12526">
    <property type="entry name" value="GLYCOSYLTRANSFERASE"/>
    <property type="match status" value="1"/>
</dbReference>
<dbReference type="Pfam" id="PF13692">
    <property type="entry name" value="Glyco_trans_1_4"/>
    <property type="match status" value="1"/>
</dbReference>
<accession>A0A382N932</accession>
<dbReference type="AlphaFoldDB" id="A0A382N932"/>
<evidence type="ECO:0000259" key="1">
    <source>
        <dbReference type="Pfam" id="PF13477"/>
    </source>
</evidence>
<dbReference type="InterPro" id="IPR028098">
    <property type="entry name" value="Glyco_trans_4-like_N"/>
</dbReference>
<dbReference type="GO" id="GO:0016757">
    <property type="term" value="F:glycosyltransferase activity"/>
    <property type="evidence" value="ECO:0007669"/>
    <property type="project" value="TreeGrafter"/>
</dbReference>
<evidence type="ECO:0000313" key="2">
    <source>
        <dbReference type="EMBL" id="SVC56051.1"/>
    </source>
</evidence>
<gene>
    <name evidence="2" type="ORF">METZ01_LOCUS308905</name>
</gene>
<name>A0A382N932_9ZZZZ</name>